<keyword evidence="3" id="KW-1185">Reference proteome</keyword>
<dbReference type="RefSeq" id="WP_117452645.1">
    <property type="nucleotide sequence ID" value="NZ_CP060636.1"/>
</dbReference>
<protein>
    <submittedName>
        <fullName evidence="2">AAA family ATPase</fullName>
    </submittedName>
</protein>
<dbReference type="InterPro" id="IPR018631">
    <property type="entry name" value="AAA-ATPase-like_dom"/>
</dbReference>
<gene>
    <name evidence="2" type="ORF">H9Q80_06495</name>
</gene>
<dbReference type="KEGG" id="ehn:H9Q80_06495"/>
<reference evidence="2 3" key="1">
    <citation type="submission" date="2020-08" db="EMBL/GenBank/DDBJ databases">
        <authorList>
            <person name="Liu C."/>
            <person name="Sun Q."/>
        </authorList>
    </citation>
    <scope>NUCLEOTIDE SEQUENCE [LARGE SCALE GENOMIC DNA]</scope>
    <source>
        <strain evidence="2 3">NSJ-61</strain>
    </source>
</reference>
<name>A0A7G9GS11_9FIRM</name>
<dbReference type="Proteomes" id="UP000515856">
    <property type="component" value="Chromosome"/>
</dbReference>
<feature type="domain" description="AAA-ATPase-like" evidence="1">
    <location>
        <begin position="24"/>
        <end position="86"/>
    </location>
</feature>
<proteinExistence type="predicted"/>
<organism evidence="2 3">
    <name type="scientific">[Eubacterium] hominis</name>
    <dbReference type="NCBI Taxonomy" id="2764325"/>
    <lineage>
        <taxon>Bacteria</taxon>
        <taxon>Bacillati</taxon>
        <taxon>Bacillota</taxon>
        <taxon>Erysipelotrichia</taxon>
        <taxon>Erysipelotrichales</taxon>
        <taxon>Erysipelotrichaceae</taxon>
        <taxon>Amedibacillus</taxon>
    </lineage>
</organism>
<dbReference type="EMBL" id="CP060636">
    <property type="protein sequence ID" value="QNM13593.1"/>
    <property type="molecule type" value="Genomic_DNA"/>
</dbReference>
<dbReference type="Pfam" id="PF09820">
    <property type="entry name" value="AAA-ATPase_like"/>
    <property type="match status" value="1"/>
</dbReference>
<evidence type="ECO:0000313" key="2">
    <source>
        <dbReference type="EMBL" id="QNM13593.1"/>
    </source>
</evidence>
<sequence>MYSNLLVAIEVGVFCLFLDKGYANMLAAYFAKGYDSRELFKGLKISKIPEFEEHMNQHHVIYIDLSRLPDPWTSFQEYFNNIVKMYHMRN</sequence>
<evidence type="ECO:0000259" key="1">
    <source>
        <dbReference type="Pfam" id="PF09820"/>
    </source>
</evidence>
<evidence type="ECO:0000313" key="3">
    <source>
        <dbReference type="Proteomes" id="UP000515856"/>
    </source>
</evidence>
<dbReference type="AlphaFoldDB" id="A0A7G9GS11"/>
<accession>A0A7G9GS11</accession>